<dbReference type="AlphaFoldDB" id="A0A934SVJ4"/>
<organism evidence="1 2">
    <name type="scientific">Noviherbaspirillum pedocola</name>
    <dbReference type="NCBI Taxonomy" id="2801341"/>
    <lineage>
        <taxon>Bacteria</taxon>
        <taxon>Pseudomonadati</taxon>
        <taxon>Pseudomonadota</taxon>
        <taxon>Betaproteobacteria</taxon>
        <taxon>Burkholderiales</taxon>
        <taxon>Oxalobacteraceae</taxon>
        <taxon>Noviherbaspirillum</taxon>
    </lineage>
</organism>
<keyword evidence="2" id="KW-1185">Reference proteome</keyword>
<dbReference type="RefSeq" id="WP_200593787.1">
    <property type="nucleotide sequence ID" value="NZ_JAEPBG010000007.1"/>
</dbReference>
<sequence>MSSSVIQARSQIPAQSFADSIAPALNNEERLGFIGTRTLVQQSAPQPRAIFRPSRLSYIRSFFERHFENLTTLRTEARRSMHERHAIADLSRDIGEVIRFLMEKQGKFDPKKDARLWKKLQHSFEAASALCGYTSEKAKLFPEILAKHFSGLSAEQELNVRNALTKIKKDNELFCRSHGVVDHLENAVKSCVAQSMRKPLEYLFSAASNGDVNGDLLQDVVMELKVHGGFDISSEIKQQFDILWSQASVKAKFALLEASIGNDTVFGKCESMLASTLGMNPSKKNWWEEASQQIKLDLSRNLTEKLKMRQKQREADFNAKCKLPERLYDDELTELMKLGKDAYPKSPFTKKLADEYKKRSPIHAIKKPFMPDHAVRNALLFSCSENSFMRMYEGIFKLKSYVGKQQLMFPQSSPSEILKKLFDGFDPIEKINLTSDGCVRRLITLRAALLKEGGGHSNEFVKLLNCLFEVFEVDIESTSAQEQISPMAFRKAERVFKFLSGKQLKTKDSGDDGVNLDDFGKSWSASIQQRVGAIKSAPLDARKVEDTHKAFAQDVPRDLSIFFDGKPFLGSSGYSREAMISRAHKKILNITKNNYDQAGSLMMILNQAPSNSIQEVFIREPLLKLSSDKLKKPESMSVASPDESSLVPTKSDFVFNLSRLENGQVSVKFAMCNEELSQALEVIGGGIFNLDKNTSSFFLEAEFLVDESGNVSAPILGEYEFSGHITEREPEVGGYHRLRNASEKNKGPIKQVQTIED</sequence>
<evidence type="ECO:0000313" key="1">
    <source>
        <dbReference type="EMBL" id="MBK4736384.1"/>
    </source>
</evidence>
<comment type="caution">
    <text evidence="1">The sequence shown here is derived from an EMBL/GenBank/DDBJ whole genome shotgun (WGS) entry which is preliminary data.</text>
</comment>
<dbReference type="Proteomes" id="UP000622890">
    <property type="component" value="Unassembled WGS sequence"/>
</dbReference>
<protein>
    <submittedName>
        <fullName evidence="1">Uncharacterized protein</fullName>
    </submittedName>
</protein>
<evidence type="ECO:0000313" key="2">
    <source>
        <dbReference type="Proteomes" id="UP000622890"/>
    </source>
</evidence>
<dbReference type="EMBL" id="JAEPBG010000007">
    <property type="protein sequence ID" value="MBK4736384.1"/>
    <property type="molecule type" value="Genomic_DNA"/>
</dbReference>
<name>A0A934SVJ4_9BURK</name>
<proteinExistence type="predicted"/>
<gene>
    <name evidence="1" type="ORF">JJB74_17315</name>
</gene>
<accession>A0A934SVJ4</accession>
<reference evidence="1" key="1">
    <citation type="submission" date="2021-01" db="EMBL/GenBank/DDBJ databases">
        <title>Genome sequence of strain Noviherbaspirillum sp. DKR-6.</title>
        <authorList>
            <person name="Chaudhary D.K."/>
        </authorList>
    </citation>
    <scope>NUCLEOTIDE SEQUENCE</scope>
    <source>
        <strain evidence="1">DKR-6</strain>
    </source>
</reference>